<dbReference type="InterPro" id="IPR019455">
    <property type="entry name" value="Acetolactate_synth_ssu_C"/>
</dbReference>
<dbReference type="InterPro" id="IPR027271">
    <property type="entry name" value="Acetolactate_synth/TF_NikR_C"/>
</dbReference>
<dbReference type="InterPro" id="IPR054480">
    <property type="entry name" value="AHAS_small-like_ACT"/>
</dbReference>
<evidence type="ECO:0000256" key="6">
    <source>
        <dbReference type="ARBA" id="ARBA00023304"/>
    </source>
</evidence>
<dbReference type="UniPathway" id="UPA00047">
    <property type="reaction ID" value="UER00055"/>
</dbReference>
<evidence type="ECO:0000256" key="8">
    <source>
        <dbReference type="RuleBase" id="RU368092"/>
    </source>
</evidence>
<dbReference type="Gene3D" id="3.30.70.260">
    <property type="match status" value="1"/>
</dbReference>
<keyword evidence="11" id="KW-1185">Reference proteome</keyword>
<protein>
    <recommendedName>
        <fullName evidence="8">Acetolactate synthase small subunit</fullName>
        <shortName evidence="8">AHAS</shortName>
        <shortName evidence="8">ALS</shortName>
        <ecNumber evidence="8">2.2.1.6</ecNumber>
    </recommendedName>
    <alternativeName>
        <fullName evidence="8">Acetohydroxy-acid synthase small subunit</fullName>
    </alternativeName>
</protein>
<comment type="similarity">
    <text evidence="3 8">Belongs to the acetolactate synthase small subunit family.</text>
</comment>
<dbReference type="PANTHER" id="PTHR30239">
    <property type="entry name" value="ACETOLACTATE SYNTHASE SMALL SUBUNIT"/>
    <property type="match status" value="1"/>
</dbReference>
<name>A0A2Z6AWC3_9BACT</name>
<dbReference type="GO" id="GO:0003984">
    <property type="term" value="F:acetolactate synthase activity"/>
    <property type="evidence" value="ECO:0007669"/>
    <property type="project" value="UniProtKB-UniRule"/>
</dbReference>
<dbReference type="GO" id="GO:0005829">
    <property type="term" value="C:cytosol"/>
    <property type="evidence" value="ECO:0007669"/>
    <property type="project" value="TreeGrafter"/>
</dbReference>
<dbReference type="PANTHER" id="PTHR30239:SF0">
    <property type="entry name" value="ACETOLACTATE SYNTHASE SMALL SUBUNIT 1, CHLOROPLASTIC"/>
    <property type="match status" value="1"/>
</dbReference>
<dbReference type="GO" id="GO:1990610">
    <property type="term" value="F:acetolactate synthase regulator activity"/>
    <property type="evidence" value="ECO:0007669"/>
    <property type="project" value="UniProtKB-UniRule"/>
</dbReference>
<dbReference type="Pfam" id="PF10369">
    <property type="entry name" value="ALS_ss_C"/>
    <property type="match status" value="1"/>
</dbReference>
<evidence type="ECO:0000256" key="5">
    <source>
        <dbReference type="ARBA" id="ARBA00022605"/>
    </source>
</evidence>
<keyword evidence="5 8" id="KW-0028">Amino-acid biosynthesis</keyword>
<dbReference type="RefSeq" id="WP_126376758.1">
    <property type="nucleotide sequence ID" value="NZ_AP017378.1"/>
</dbReference>
<proteinExistence type="inferred from homology"/>
<dbReference type="GO" id="GO:0009099">
    <property type="term" value="P:L-valine biosynthetic process"/>
    <property type="evidence" value="ECO:0007669"/>
    <property type="project" value="UniProtKB-UniRule"/>
</dbReference>
<evidence type="ECO:0000313" key="11">
    <source>
        <dbReference type="Proteomes" id="UP000269883"/>
    </source>
</evidence>
<evidence type="ECO:0000256" key="1">
    <source>
        <dbReference type="ARBA" id="ARBA00004974"/>
    </source>
</evidence>
<evidence type="ECO:0000259" key="9">
    <source>
        <dbReference type="PROSITE" id="PS51671"/>
    </source>
</evidence>
<dbReference type="Proteomes" id="UP000269883">
    <property type="component" value="Chromosome"/>
</dbReference>
<dbReference type="EC" id="2.2.1.6" evidence="8"/>
<dbReference type="FunFam" id="3.30.70.260:FF:000001">
    <property type="entry name" value="Acetolactate synthase, small subunit"/>
    <property type="match status" value="1"/>
</dbReference>
<gene>
    <name evidence="10" type="primary">ilvH</name>
    <name evidence="10" type="ORF">DFE_0750</name>
</gene>
<dbReference type="AlphaFoldDB" id="A0A2Z6AWC3"/>
<dbReference type="GO" id="GO:0009097">
    <property type="term" value="P:isoleucine biosynthetic process"/>
    <property type="evidence" value="ECO:0007669"/>
    <property type="project" value="UniProtKB-UniRule"/>
</dbReference>
<evidence type="ECO:0000256" key="2">
    <source>
        <dbReference type="ARBA" id="ARBA00005025"/>
    </source>
</evidence>
<comment type="catalytic activity">
    <reaction evidence="7 8">
        <text>2 pyruvate + H(+) = (2S)-2-acetolactate + CO2</text>
        <dbReference type="Rhea" id="RHEA:25249"/>
        <dbReference type="ChEBI" id="CHEBI:15361"/>
        <dbReference type="ChEBI" id="CHEBI:15378"/>
        <dbReference type="ChEBI" id="CHEBI:16526"/>
        <dbReference type="ChEBI" id="CHEBI:58476"/>
        <dbReference type="EC" id="2.2.1.6"/>
    </reaction>
</comment>
<dbReference type="EMBL" id="AP017378">
    <property type="protein sequence ID" value="BBD07476.1"/>
    <property type="molecule type" value="Genomic_DNA"/>
</dbReference>
<accession>A0A2Z6AWC3</accession>
<dbReference type="UniPathway" id="UPA00049">
    <property type="reaction ID" value="UER00059"/>
</dbReference>
<reference evidence="10 11" key="1">
    <citation type="journal article" date="2018" name="Sci. Adv.">
        <title>Multi-heme cytochromes provide a pathway for survival in energy-limited environments.</title>
        <authorList>
            <person name="Deng X."/>
            <person name="Dohmae N."/>
            <person name="Nealson K.H."/>
            <person name="Hashimoto K."/>
            <person name="Okamoto A."/>
        </authorList>
    </citation>
    <scope>NUCLEOTIDE SEQUENCE [LARGE SCALE GENOMIC DNA]</scope>
    <source>
        <strain evidence="10 11">IS5</strain>
    </source>
</reference>
<feature type="domain" description="ACT" evidence="9">
    <location>
        <begin position="5"/>
        <end position="79"/>
    </location>
</feature>
<evidence type="ECO:0000313" key="10">
    <source>
        <dbReference type="EMBL" id="BBD07476.1"/>
    </source>
</evidence>
<comment type="subunit">
    <text evidence="4 8">Dimer of large and small chains.</text>
</comment>
<dbReference type="InterPro" id="IPR045865">
    <property type="entry name" value="ACT-like_dom_sf"/>
</dbReference>
<dbReference type="Gene3D" id="3.30.70.1150">
    <property type="entry name" value="ACT-like. Chain A, domain 2"/>
    <property type="match status" value="1"/>
</dbReference>
<dbReference type="KEGG" id="dfl:DFE_0750"/>
<comment type="function">
    <text evidence="8">Catalyzes the conversion of 2 pyruvate molecules into acetolactate in the first common step of the biosynthetic pathway of the branched-amino acids such as leucine, isoleucine, and valine.</text>
</comment>
<dbReference type="CDD" id="cd04878">
    <property type="entry name" value="ACT_AHAS"/>
    <property type="match status" value="1"/>
</dbReference>
<sequence>MSRHVLSVLVENEPGVLSRISGLFSGRGFNIESLNVGPTLERDVSLMTISTSAPEVIIEQIIKQLRKLVTVIKVVDMNEHKAVEREMVLVKVSAMDTSRAEILRIVDIFRCKVVDVAADELTIEATGNRDKVGAIIDLLRRFGIKEIARTGTVALKRSMQ</sequence>
<dbReference type="SUPFAM" id="SSF55021">
    <property type="entry name" value="ACT-like"/>
    <property type="match status" value="2"/>
</dbReference>
<evidence type="ECO:0000256" key="3">
    <source>
        <dbReference type="ARBA" id="ARBA00006341"/>
    </source>
</evidence>
<dbReference type="OrthoDB" id="9787365at2"/>
<comment type="pathway">
    <text evidence="2 8">Amino-acid biosynthesis; L-valine biosynthesis; L-valine from pyruvate: step 1/4.</text>
</comment>
<organism evidence="10 11">
    <name type="scientific">Desulfovibrio ferrophilus</name>
    <dbReference type="NCBI Taxonomy" id="241368"/>
    <lineage>
        <taxon>Bacteria</taxon>
        <taxon>Pseudomonadati</taxon>
        <taxon>Thermodesulfobacteriota</taxon>
        <taxon>Desulfovibrionia</taxon>
        <taxon>Desulfovibrionales</taxon>
        <taxon>Desulfovibrionaceae</taxon>
        <taxon>Desulfovibrio</taxon>
    </lineage>
</organism>
<dbReference type="FunFam" id="3.30.70.1150:FF:000001">
    <property type="entry name" value="Acetolactate synthase small subunit"/>
    <property type="match status" value="1"/>
</dbReference>
<dbReference type="NCBIfam" id="NF008864">
    <property type="entry name" value="PRK11895.1"/>
    <property type="match status" value="1"/>
</dbReference>
<keyword evidence="6 8" id="KW-0100">Branched-chain amino acid biosynthesis</keyword>
<dbReference type="InterPro" id="IPR039557">
    <property type="entry name" value="AHAS_ACT"/>
</dbReference>
<comment type="pathway">
    <text evidence="1 8">Amino-acid biosynthesis; L-isoleucine biosynthesis; L-isoleucine from 2-oxobutanoate: step 1/4.</text>
</comment>
<evidence type="ECO:0000256" key="4">
    <source>
        <dbReference type="ARBA" id="ARBA00011744"/>
    </source>
</evidence>
<keyword evidence="8" id="KW-0808">Transferase</keyword>
<dbReference type="NCBIfam" id="TIGR00119">
    <property type="entry name" value="acolac_sm"/>
    <property type="match status" value="1"/>
</dbReference>
<dbReference type="InterPro" id="IPR002912">
    <property type="entry name" value="ACT_dom"/>
</dbReference>
<dbReference type="Pfam" id="PF22629">
    <property type="entry name" value="ACT_AHAS_ss"/>
    <property type="match status" value="1"/>
</dbReference>
<dbReference type="PROSITE" id="PS51671">
    <property type="entry name" value="ACT"/>
    <property type="match status" value="1"/>
</dbReference>
<evidence type="ECO:0000256" key="7">
    <source>
        <dbReference type="ARBA" id="ARBA00048670"/>
    </source>
</evidence>
<dbReference type="InterPro" id="IPR004789">
    <property type="entry name" value="Acetalactate_synth_ssu"/>
</dbReference>